<evidence type="ECO:0000256" key="7">
    <source>
        <dbReference type="ARBA" id="ARBA00022840"/>
    </source>
</evidence>
<dbReference type="PANTHER" id="PTHR10457">
    <property type="entry name" value="MEVALONATE KINASE/GALACTOKINASE"/>
    <property type="match status" value="1"/>
</dbReference>
<dbReference type="InterPro" id="IPR022963">
    <property type="entry name" value="Galactokinase_bac"/>
</dbReference>
<feature type="binding site" evidence="11">
    <location>
        <position position="130"/>
    </location>
    <ligand>
        <name>Mg(2+)</name>
        <dbReference type="ChEBI" id="CHEBI:18420"/>
    </ligand>
</feature>
<keyword evidence="6 11" id="KW-0418">Kinase</keyword>
<dbReference type="InterPro" id="IPR013750">
    <property type="entry name" value="GHMP_kinase_C_dom"/>
</dbReference>
<keyword evidence="3 11" id="KW-0808">Transferase</keyword>
<keyword evidence="4 11" id="KW-0479">Metal-binding</keyword>
<evidence type="ECO:0000256" key="10">
    <source>
        <dbReference type="ARBA" id="ARBA00023277"/>
    </source>
</evidence>
<dbReference type="PANTHER" id="PTHR10457:SF7">
    <property type="entry name" value="GALACTOKINASE-RELATED"/>
    <property type="match status" value="1"/>
</dbReference>
<gene>
    <name evidence="11" type="primary">galK</name>
    <name evidence="16" type="ORF">EHV15_32025</name>
</gene>
<dbReference type="InterPro" id="IPR006206">
    <property type="entry name" value="Mevalonate/galactokinase"/>
</dbReference>
<reference evidence="16 17" key="1">
    <citation type="submission" date="2018-11" db="EMBL/GenBank/DDBJ databases">
        <title>Genome sequencing of Paenibacillus sp. KCOM 3021 (= ChDC PVNT-B20).</title>
        <authorList>
            <person name="Kook J.-K."/>
            <person name="Park S.-N."/>
            <person name="Lim Y.K."/>
        </authorList>
    </citation>
    <scope>NUCLEOTIDE SEQUENCE [LARGE SCALE GENOMIC DNA]</scope>
    <source>
        <strain evidence="16 17">KCOM 3021</strain>
    </source>
</reference>
<dbReference type="GO" id="GO:0005829">
    <property type="term" value="C:cytosol"/>
    <property type="evidence" value="ECO:0007669"/>
    <property type="project" value="TreeGrafter"/>
</dbReference>
<dbReference type="Pfam" id="PF10509">
    <property type="entry name" value="GalKase_gal_bdg"/>
    <property type="match status" value="1"/>
</dbReference>
<dbReference type="PRINTS" id="PR00959">
    <property type="entry name" value="MEVGALKINASE"/>
</dbReference>
<feature type="active site" description="Proton acceptor" evidence="11">
    <location>
        <position position="174"/>
    </location>
</feature>
<dbReference type="GO" id="GO:0000287">
    <property type="term" value="F:magnesium ion binding"/>
    <property type="evidence" value="ECO:0007669"/>
    <property type="project" value="UniProtKB-UniRule"/>
</dbReference>
<dbReference type="GO" id="GO:0005524">
    <property type="term" value="F:ATP binding"/>
    <property type="evidence" value="ECO:0007669"/>
    <property type="project" value="UniProtKB-UniRule"/>
</dbReference>
<dbReference type="GO" id="GO:0006012">
    <property type="term" value="P:galactose metabolic process"/>
    <property type="evidence" value="ECO:0007669"/>
    <property type="project" value="UniProtKB-UniRule"/>
</dbReference>
<dbReference type="InterPro" id="IPR019741">
    <property type="entry name" value="Galactokinase_CS"/>
</dbReference>
<dbReference type="SUPFAM" id="SSF54211">
    <property type="entry name" value="Ribosomal protein S5 domain 2-like"/>
    <property type="match status" value="1"/>
</dbReference>
<keyword evidence="8 11" id="KW-0460">Magnesium</keyword>
<dbReference type="SUPFAM" id="SSF55060">
    <property type="entry name" value="GHMP Kinase, C-terminal domain"/>
    <property type="match status" value="1"/>
</dbReference>
<evidence type="ECO:0000256" key="9">
    <source>
        <dbReference type="ARBA" id="ARBA00023144"/>
    </source>
</evidence>
<dbReference type="InterPro" id="IPR006204">
    <property type="entry name" value="GHMP_kinase_N_dom"/>
</dbReference>
<dbReference type="PROSITE" id="PS00106">
    <property type="entry name" value="GALACTOKINASE"/>
    <property type="match status" value="1"/>
</dbReference>
<dbReference type="Pfam" id="PF08544">
    <property type="entry name" value="GHMP_kinases_C"/>
    <property type="match status" value="1"/>
</dbReference>
<feature type="site" description="Transition state stabilizer" evidence="11">
    <location>
        <position position="29"/>
    </location>
</feature>
<dbReference type="InterPro" id="IPR036554">
    <property type="entry name" value="GHMP_kinase_C_sf"/>
</dbReference>
<feature type="domain" description="GHMP kinase C-terminal" evidence="14">
    <location>
        <begin position="286"/>
        <end position="367"/>
    </location>
</feature>
<accession>A0A3P3U9R2</accession>
<feature type="binding site" evidence="11">
    <location>
        <begin position="35"/>
        <end position="38"/>
    </location>
    <ligand>
        <name>substrate</name>
    </ligand>
</feature>
<name>A0A3P3U9R2_9BACL</name>
<dbReference type="RefSeq" id="WP_128634821.1">
    <property type="nucleotide sequence ID" value="NZ_RRCN01000001.1"/>
</dbReference>
<dbReference type="EC" id="2.7.1.6" evidence="11 12"/>
<comment type="caution">
    <text evidence="16">The sequence shown here is derived from an EMBL/GenBank/DDBJ whole genome shotgun (WGS) entry which is preliminary data.</text>
</comment>
<evidence type="ECO:0000256" key="1">
    <source>
        <dbReference type="ARBA" id="ARBA00006566"/>
    </source>
</evidence>
<evidence type="ECO:0000256" key="3">
    <source>
        <dbReference type="ARBA" id="ARBA00022679"/>
    </source>
</evidence>
<feature type="domain" description="GHMP kinase N-terminal" evidence="13">
    <location>
        <begin position="95"/>
        <end position="181"/>
    </location>
</feature>
<dbReference type="PROSITE" id="PS00627">
    <property type="entry name" value="GHMP_KINASES_ATP"/>
    <property type="match status" value="1"/>
</dbReference>
<comment type="catalytic activity">
    <reaction evidence="11">
        <text>alpha-D-galactose + ATP = alpha-D-galactose 1-phosphate + ADP + H(+)</text>
        <dbReference type="Rhea" id="RHEA:13553"/>
        <dbReference type="ChEBI" id="CHEBI:15378"/>
        <dbReference type="ChEBI" id="CHEBI:28061"/>
        <dbReference type="ChEBI" id="CHEBI:30616"/>
        <dbReference type="ChEBI" id="CHEBI:58336"/>
        <dbReference type="ChEBI" id="CHEBI:456216"/>
        <dbReference type="EC" id="2.7.1.6"/>
    </reaction>
</comment>
<dbReference type="Gene3D" id="3.30.70.890">
    <property type="entry name" value="GHMP kinase, C-terminal domain"/>
    <property type="match status" value="1"/>
</dbReference>
<dbReference type="GO" id="GO:0004335">
    <property type="term" value="F:galactokinase activity"/>
    <property type="evidence" value="ECO:0007669"/>
    <property type="project" value="UniProtKB-UniRule"/>
</dbReference>
<proteinExistence type="inferred from homology"/>
<dbReference type="NCBIfam" id="NF003705">
    <property type="entry name" value="PRK05322.1"/>
    <property type="match status" value="1"/>
</dbReference>
<evidence type="ECO:0000256" key="5">
    <source>
        <dbReference type="ARBA" id="ARBA00022741"/>
    </source>
</evidence>
<evidence type="ECO:0000259" key="14">
    <source>
        <dbReference type="Pfam" id="PF08544"/>
    </source>
</evidence>
<dbReference type="Proteomes" id="UP000267017">
    <property type="component" value="Unassembled WGS sequence"/>
</dbReference>
<sequence length="392" mass="43459">MRKQEMEQLFISKYGESTEMLRIFNAPGRVNLIGEHIDYNGGYVFPAALEFGTTLALRKRADRKMSFASMNLPYTAELDLDELGKEKSGEWIDYPVGIILELEKLGTRLSGGYDLLFQGEIPNGSGLSSSASLEVVTAYALLSAEGKETDTVEIARLSQRVENGYVGVNSGIMDQFAVANGAKDHAILLMCDTLEYKLVPFRTGAYKLVISNTKKRRGLVDSKYNERRSQCDAALEILRKREPGLEYLAHLKPEQLTAWRGDFQDEVLFNRAKHVVEENARVLKSAHALAANDLKAFGELMNASHDSLRDLYEVSCLELDVMVEEARKIEGTLGSRMTGAGFGGCTVSLVHEDAVERFLAEVGKAYRERTGIEGEFYVCGVGDGVHEMKGEN</sequence>
<dbReference type="InterPro" id="IPR006203">
    <property type="entry name" value="GHMP_knse_ATP-bd_CS"/>
</dbReference>
<comment type="pathway">
    <text evidence="11">Carbohydrate metabolism; galactose metabolism.</text>
</comment>
<dbReference type="AlphaFoldDB" id="A0A3P3U9R2"/>
<comment type="function">
    <text evidence="11">Catalyzes the transfer of the gamma-phosphate of ATP to D-galactose to form alpha-D-galactose-1-phosphate (Gal-1-P).</text>
</comment>
<feature type="domain" description="Galactokinase N-terminal" evidence="15">
    <location>
        <begin position="9"/>
        <end position="59"/>
    </location>
</feature>
<keyword evidence="7 11" id="KW-0067">ATP-binding</keyword>
<evidence type="ECO:0000313" key="17">
    <source>
        <dbReference type="Proteomes" id="UP000267017"/>
    </source>
</evidence>
<evidence type="ECO:0000313" key="16">
    <source>
        <dbReference type="EMBL" id="RRJ67040.1"/>
    </source>
</evidence>
<evidence type="ECO:0000256" key="2">
    <source>
        <dbReference type="ARBA" id="ARBA00022490"/>
    </source>
</evidence>
<evidence type="ECO:0000256" key="6">
    <source>
        <dbReference type="ARBA" id="ARBA00022777"/>
    </source>
</evidence>
<dbReference type="EMBL" id="RRCN01000001">
    <property type="protein sequence ID" value="RRJ67040.1"/>
    <property type="molecule type" value="Genomic_DNA"/>
</dbReference>
<dbReference type="PRINTS" id="PR00473">
    <property type="entry name" value="GALCTOKINASE"/>
</dbReference>
<dbReference type="OrthoDB" id="250531at2"/>
<dbReference type="InterPro" id="IPR000705">
    <property type="entry name" value="Galactokinase"/>
</dbReference>
<dbReference type="NCBIfam" id="TIGR00131">
    <property type="entry name" value="gal_kin"/>
    <property type="match status" value="1"/>
</dbReference>
<keyword evidence="10 11" id="KW-0119">Carbohydrate metabolism</keyword>
<evidence type="ECO:0000259" key="13">
    <source>
        <dbReference type="Pfam" id="PF00288"/>
    </source>
</evidence>
<dbReference type="InterPro" id="IPR014721">
    <property type="entry name" value="Ribsml_uS5_D2-typ_fold_subgr"/>
</dbReference>
<feature type="binding site" evidence="11">
    <location>
        <position position="69"/>
    </location>
    <ligand>
        <name>ATP</name>
        <dbReference type="ChEBI" id="CHEBI:30616"/>
    </ligand>
</feature>
<dbReference type="FunFam" id="3.30.230.10:FF:000017">
    <property type="entry name" value="Galactokinase"/>
    <property type="match status" value="1"/>
</dbReference>
<keyword evidence="2 11" id="KW-0963">Cytoplasm</keyword>
<evidence type="ECO:0000256" key="12">
    <source>
        <dbReference type="NCBIfam" id="TIGR00131"/>
    </source>
</evidence>
<keyword evidence="5 11" id="KW-0547">Nucleotide-binding</keyword>
<comment type="similarity">
    <text evidence="1 11">Belongs to the GHMP kinase family. GalK subfamily.</text>
</comment>
<dbReference type="UniPathway" id="UPA00214"/>
<evidence type="ECO:0000256" key="11">
    <source>
        <dbReference type="HAMAP-Rule" id="MF_00246"/>
    </source>
</evidence>
<feature type="binding site" evidence="11">
    <location>
        <begin position="124"/>
        <end position="130"/>
    </location>
    <ligand>
        <name>ATP</name>
        <dbReference type="ChEBI" id="CHEBI:30616"/>
    </ligand>
</feature>
<dbReference type="Gene3D" id="3.30.230.10">
    <property type="match status" value="1"/>
</dbReference>
<dbReference type="InterPro" id="IPR020568">
    <property type="entry name" value="Ribosomal_Su5_D2-typ_SF"/>
</dbReference>
<protein>
    <recommendedName>
        <fullName evidence="11 12">Galactokinase</fullName>
        <ecNumber evidence="11 12">2.7.1.6</ecNumber>
    </recommendedName>
    <alternativeName>
        <fullName evidence="11">Galactose kinase</fullName>
    </alternativeName>
</protein>
<keyword evidence="9 11" id="KW-0299">Galactose metabolism</keyword>
<keyword evidence="17" id="KW-1185">Reference proteome</keyword>
<dbReference type="FunFam" id="3.30.70.890:FF:000001">
    <property type="entry name" value="Galactokinase"/>
    <property type="match status" value="1"/>
</dbReference>
<dbReference type="PIRSF" id="PIRSF000530">
    <property type="entry name" value="Galactokinase"/>
    <property type="match status" value="1"/>
</dbReference>
<evidence type="ECO:0000256" key="8">
    <source>
        <dbReference type="ARBA" id="ARBA00022842"/>
    </source>
</evidence>
<dbReference type="InterPro" id="IPR019539">
    <property type="entry name" value="GalKase_N"/>
</dbReference>
<organism evidence="16 17">
    <name type="scientific">Paenibacillus oralis</name>
    <dbReference type="NCBI Taxonomy" id="2490856"/>
    <lineage>
        <taxon>Bacteria</taxon>
        <taxon>Bacillati</taxon>
        <taxon>Bacillota</taxon>
        <taxon>Bacilli</taxon>
        <taxon>Bacillales</taxon>
        <taxon>Paenibacillaceae</taxon>
        <taxon>Paenibacillus</taxon>
    </lineage>
</organism>
<dbReference type="Pfam" id="PF00288">
    <property type="entry name" value="GHMP_kinases_N"/>
    <property type="match status" value="1"/>
</dbReference>
<feature type="binding site" evidence="11">
    <location>
        <position position="224"/>
    </location>
    <ligand>
        <name>substrate</name>
    </ligand>
</feature>
<evidence type="ECO:0000256" key="4">
    <source>
        <dbReference type="ARBA" id="ARBA00022723"/>
    </source>
</evidence>
<comment type="subcellular location">
    <subcellularLocation>
        <location evidence="11">Cytoplasm</location>
    </subcellularLocation>
</comment>
<evidence type="ECO:0000259" key="15">
    <source>
        <dbReference type="Pfam" id="PF10509"/>
    </source>
</evidence>
<dbReference type="HAMAP" id="MF_00246">
    <property type="entry name" value="Galactokinase"/>
    <property type="match status" value="1"/>
</dbReference>
<feature type="binding site" evidence="11">
    <location>
        <position position="162"/>
    </location>
    <ligand>
        <name>Mg(2+)</name>
        <dbReference type="ChEBI" id="CHEBI:18420"/>
    </ligand>
</feature>